<comment type="caution">
    <text evidence="2">The sequence shown here is derived from an EMBL/GenBank/DDBJ whole genome shotgun (WGS) entry which is preliminary data.</text>
</comment>
<gene>
    <name evidence="2" type="primary">pigC_0</name>
    <name evidence="2" type="ORF">CEXT_302731</name>
</gene>
<accession>A0AAV4NG49</accession>
<feature type="domain" description="DUF7064" evidence="1">
    <location>
        <begin position="139"/>
        <end position="242"/>
    </location>
</feature>
<sequence>MADSWIYLKLADGKTYTLPDSCGFQQPFEGNCQRFTCGKLQMHYLSPMRRWRIFYCGMLNETSCDKKTTEEVFVKFVFLYSFVGRIRLHVGHESQRICKCHSEAKWKKPCVPPVEEFESRKNPSIVESKCISILGTTPSNGFSFHVSEMSTKHLFKELPIGFTVDPEGELDVLKDLNVSVKKGTSEEYPRSFKARFHTGERYEVVGKLMEPIFIQAYQGVDGSMELSFIEFEVGKRKGYGLLILGEVNSAPNISMTKPIAPTTSFPESIPLTVKFTDEASHFGEISGGKGSSLGKLTQLSQKEKSVCLISM</sequence>
<dbReference type="EMBL" id="BPLR01020855">
    <property type="protein sequence ID" value="GIX83295.1"/>
    <property type="molecule type" value="Genomic_DNA"/>
</dbReference>
<keyword evidence="2" id="KW-0808">Transferase</keyword>
<dbReference type="GO" id="GO:0016740">
    <property type="term" value="F:transferase activity"/>
    <property type="evidence" value="ECO:0007669"/>
    <property type="project" value="UniProtKB-KW"/>
</dbReference>
<evidence type="ECO:0000313" key="2">
    <source>
        <dbReference type="EMBL" id="GIX83295.1"/>
    </source>
</evidence>
<dbReference type="Proteomes" id="UP001054945">
    <property type="component" value="Unassembled WGS sequence"/>
</dbReference>
<reference evidence="2 3" key="1">
    <citation type="submission" date="2021-06" db="EMBL/GenBank/DDBJ databases">
        <title>Caerostris extrusa draft genome.</title>
        <authorList>
            <person name="Kono N."/>
            <person name="Arakawa K."/>
        </authorList>
    </citation>
    <scope>NUCLEOTIDE SEQUENCE [LARGE SCALE GENOMIC DNA]</scope>
</reference>
<evidence type="ECO:0000259" key="1">
    <source>
        <dbReference type="Pfam" id="PF23212"/>
    </source>
</evidence>
<dbReference type="AlphaFoldDB" id="A0AAV4NG49"/>
<evidence type="ECO:0000313" key="3">
    <source>
        <dbReference type="Proteomes" id="UP001054945"/>
    </source>
</evidence>
<dbReference type="InterPro" id="IPR055492">
    <property type="entry name" value="DUF7064"/>
</dbReference>
<keyword evidence="3" id="KW-1185">Reference proteome</keyword>
<proteinExistence type="predicted"/>
<organism evidence="2 3">
    <name type="scientific">Caerostris extrusa</name>
    <name type="common">Bark spider</name>
    <name type="synonym">Caerostris bankana</name>
    <dbReference type="NCBI Taxonomy" id="172846"/>
    <lineage>
        <taxon>Eukaryota</taxon>
        <taxon>Metazoa</taxon>
        <taxon>Ecdysozoa</taxon>
        <taxon>Arthropoda</taxon>
        <taxon>Chelicerata</taxon>
        <taxon>Arachnida</taxon>
        <taxon>Araneae</taxon>
        <taxon>Araneomorphae</taxon>
        <taxon>Entelegynae</taxon>
        <taxon>Araneoidea</taxon>
        <taxon>Araneidae</taxon>
        <taxon>Caerostris</taxon>
    </lineage>
</organism>
<protein>
    <submittedName>
        <fullName evidence="2">Prodigiosin synthesizing transferase PigC</fullName>
    </submittedName>
</protein>
<dbReference type="Pfam" id="PF23212">
    <property type="entry name" value="DUF7064"/>
    <property type="match status" value="1"/>
</dbReference>
<name>A0AAV4NG49_CAEEX</name>